<sequence length="131" mass="15219">MSSSTRRERNREPVDLKVAMLEMVERLKFKCTDPKVTQSEMKLCIQQEFDKVRQLICEEEQKALHLVDLQEAVATAHVTEVLADINVHMAKLMTEMVEIQRQLNIFSELALLKPESRPFPSCFSFPREQAI</sequence>
<proteinExistence type="predicted"/>
<dbReference type="AlphaFoldDB" id="A0A151MBQ5"/>
<keyword evidence="2" id="KW-1185">Reference proteome</keyword>
<evidence type="ECO:0000313" key="2">
    <source>
        <dbReference type="Proteomes" id="UP000050525"/>
    </source>
</evidence>
<dbReference type="EMBL" id="AKHW03006283">
    <property type="protein sequence ID" value="KYO21840.1"/>
    <property type="molecule type" value="Genomic_DNA"/>
</dbReference>
<gene>
    <name evidence="1" type="primary">TRIM44</name>
    <name evidence="1" type="ORF">Y1Q_0000524</name>
</gene>
<dbReference type="Proteomes" id="UP000050525">
    <property type="component" value="Unassembled WGS sequence"/>
</dbReference>
<dbReference type="STRING" id="8496.A0A151MBQ5"/>
<organism evidence="1 2">
    <name type="scientific">Alligator mississippiensis</name>
    <name type="common">American alligator</name>
    <dbReference type="NCBI Taxonomy" id="8496"/>
    <lineage>
        <taxon>Eukaryota</taxon>
        <taxon>Metazoa</taxon>
        <taxon>Chordata</taxon>
        <taxon>Craniata</taxon>
        <taxon>Vertebrata</taxon>
        <taxon>Euteleostomi</taxon>
        <taxon>Archelosauria</taxon>
        <taxon>Archosauria</taxon>
        <taxon>Crocodylia</taxon>
        <taxon>Alligatoridae</taxon>
        <taxon>Alligatorinae</taxon>
        <taxon>Alligator</taxon>
    </lineage>
</organism>
<reference evidence="1 2" key="1">
    <citation type="journal article" date="2012" name="Genome Biol.">
        <title>Sequencing three crocodilian genomes to illuminate the evolution of archosaurs and amniotes.</title>
        <authorList>
            <person name="St John J.A."/>
            <person name="Braun E.L."/>
            <person name="Isberg S.R."/>
            <person name="Miles L.G."/>
            <person name="Chong A.Y."/>
            <person name="Gongora J."/>
            <person name="Dalzell P."/>
            <person name="Moran C."/>
            <person name="Bed'hom B."/>
            <person name="Abzhanov A."/>
            <person name="Burgess S.C."/>
            <person name="Cooksey A.M."/>
            <person name="Castoe T.A."/>
            <person name="Crawford N.G."/>
            <person name="Densmore L.D."/>
            <person name="Drew J.C."/>
            <person name="Edwards S.V."/>
            <person name="Faircloth B.C."/>
            <person name="Fujita M.K."/>
            <person name="Greenwold M.J."/>
            <person name="Hoffmann F.G."/>
            <person name="Howard J.M."/>
            <person name="Iguchi T."/>
            <person name="Janes D.E."/>
            <person name="Khan S.Y."/>
            <person name="Kohno S."/>
            <person name="de Koning A.J."/>
            <person name="Lance S.L."/>
            <person name="McCarthy F.M."/>
            <person name="McCormack J.E."/>
            <person name="Merchant M.E."/>
            <person name="Peterson D.G."/>
            <person name="Pollock D.D."/>
            <person name="Pourmand N."/>
            <person name="Raney B.J."/>
            <person name="Roessler K.A."/>
            <person name="Sanford J.R."/>
            <person name="Sawyer R.H."/>
            <person name="Schmidt C.J."/>
            <person name="Triplett E.W."/>
            <person name="Tuberville T.D."/>
            <person name="Venegas-Anaya M."/>
            <person name="Howard J.T."/>
            <person name="Jarvis E.D."/>
            <person name="Guillette L.J.Jr."/>
            <person name="Glenn T.C."/>
            <person name="Green R.E."/>
            <person name="Ray D.A."/>
        </authorList>
    </citation>
    <scope>NUCLEOTIDE SEQUENCE [LARGE SCALE GENOMIC DNA]</scope>
    <source>
        <strain evidence="1">KSC_2009_1</strain>
    </source>
</reference>
<evidence type="ECO:0000313" key="1">
    <source>
        <dbReference type="EMBL" id="KYO21840.1"/>
    </source>
</evidence>
<comment type="caution">
    <text evidence="1">The sequence shown here is derived from an EMBL/GenBank/DDBJ whole genome shotgun (WGS) entry which is preliminary data.</text>
</comment>
<accession>A0A151MBQ5</accession>
<name>A0A151MBQ5_ALLMI</name>
<protein>
    <submittedName>
        <fullName evidence="1">Tripartite motif-containing protein 44</fullName>
    </submittedName>
</protein>